<organism evidence="18 19">
    <name type="scientific">Inquilinus ginsengisoli</name>
    <dbReference type="NCBI Taxonomy" id="363840"/>
    <lineage>
        <taxon>Bacteria</taxon>
        <taxon>Pseudomonadati</taxon>
        <taxon>Pseudomonadota</taxon>
        <taxon>Alphaproteobacteria</taxon>
        <taxon>Rhodospirillales</taxon>
        <taxon>Rhodospirillaceae</taxon>
        <taxon>Inquilinus</taxon>
    </lineage>
</organism>
<comment type="similarity">
    <text evidence="5 15">Belongs to the D-alanine--D-alanine ligase family.</text>
</comment>
<reference evidence="18 19" key="1">
    <citation type="submission" date="2023-07" db="EMBL/GenBank/DDBJ databases">
        <title>Sorghum-associated microbial communities from plants grown in Nebraska, USA.</title>
        <authorList>
            <person name="Schachtman D."/>
        </authorList>
    </citation>
    <scope>NUCLEOTIDE SEQUENCE [LARGE SCALE GENOMIC DNA]</scope>
    <source>
        <strain evidence="18 19">584</strain>
    </source>
</reference>
<dbReference type="EC" id="6.3.2.4" evidence="6 15"/>
<evidence type="ECO:0000256" key="6">
    <source>
        <dbReference type="ARBA" id="ARBA00012216"/>
    </source>
</evidence>
<protein>
    <recommendedName>
        <fullName evidence="6 15">D-alanine--D-alanine ligase</fullName>
        <ecNumber evidence="6 15">6.3.2.4</ecNumber>
    </recommendedName>
    <alternativeName>
        <fullName evidence="15">D-Ala-D-Ala ligase</fullName>
    </alternativeName>
    <alternativeName>
        <fullName evidence="15">D-alanylalanine synthetase</fullName>
    </alternativeName>
</protein>
<dbReference type="HAMAP" id="MF_00047">
    <property type="entry name" value="Dala_Dala_lig"/>
    <property type="match status" value="1"/>
</dbReference>
<keyword evidence="9 16" id="KW-0547">Nucleotide-binding</keyword>
<feature type="domain" description="ATP-grasp" evidence="17">
    <location>
        <begin position="103"/>
        <end position="299"/>
    </location>
</feature>
<comment type="cofactor">
    <cofactor evidence="1">
        <name>Mn(2+)</name>
        <dbReference type="ChEBI" id="CHEBI:29035"/>
    </cofactor>
</comment>
<gene>
    <name evidence="15" type="primary">ddl</name>
    <name evidence="18" type="ORF">E9232_000505</name>
</gene>
<evidence type="ECO:0000256" key="8">
    <source>
        <dbReference type="ARBA" id="ARBA00022598"/>
    </source>
</evidence>
<evidence type="ECO:0000256" key="7">
    <source>
        <dbReference type="ARBA" id="ARBA00022490"/>
    </source>
</evidence>
<dbReference type="InterPro" id="IPR011761">
    <property type="entry name" value="ATP-grasp"/>
</dbReference>
<dbReference type="Gene3D" id="3.30.1490.20">
    <property type="entry name" value="ATP-grasp fold, A domain"/>
    <property type="match status" value="1"/>
</dbReference>
<dbReference type="InterPro" id="IPR011127">
    <property type="entry name" value="Dala_Dala_lig_N"/>
</dbReference>
<evidence type="ECO:0000256" key="12">
    <source>
        <dbReference type="ARBA" id="ARBA00022984"/>
    </source>
</evidence>
<keyword evidence="19" id="KW-1185">Reference proteome</keyword>
<dbReference type="InterPro" id="IPR016185">
    <property type="entry name" value="PreATP-grasp_dom_sf"/>
</dbReference>
<dbReference type="PROSITE" id="PS00844">
    <property type="entry name" value="DALA_DALA_LIGASE_2"/>
    <property type="match status" value="1"/>
</dbReference>
<evidence type="ECO:0000259" key="17">
    <source>
        <dbReference type="PROSITE" id="PS50975"/>
    </source>
</evidence>
<evidence type="ECO:0000256" key="16">
    <source>
        <dbReference type="PROSITE-ProRule" id="PRU00409"/>
    </source>
</evidence>
<sequence length="305" mass="32913">MTKTVAVLHGGWSAEREVSLVSGKAVAAALRDRGHRVDLIDVTRDLEALLRALRPAPEVVFNALHGKGGEDGTIQGVLDMLGLPYTHSGLRPSAIAMSKPATKQVVAAVGIRTARGVVATPQQVVERHLFEPPYVVKPAEEGSSVGVRIVRANDNAPAIDLGAWHFGDALVEEYIPGRELTVGVMGDRALTVTEIAHSHAFFDYEAKYTEGHAVHTLPARVPDLVFTEAMRQALLAHRTLGCRGISRSDFRWDDTRPGAEGLVFLELNTQPGFTPISLVPEQAKHVGIGFADLCEWLLGEAACDR</sequence>
<evidence type="ECO:0000313" key="18">
    <source>
        <dbReference type="EMBL" id="MDR6288006.1"/>
    </source>
</evidence>
<evidence type="ECO:0000256" key="2">
    <source>
        <dbReference type="ARBA" id="ARBA00001946"/>
    </source>
</evidence>
<dbReference type="PROSITE" id="PS50975">
    <property type="entry name" value="ATP_GRASP"/>
    <property type="match status" value="1"/>
</dbReference>
<keyword evidence="13 15" id="KW-0961">Cell wall biogenesis/degradation</keyword>
<dbReference type="PANTHER" id="PTHR23132">
    <property type="entry name" value="D-ALANINE--D-ALANINE LIGASE"/>
    <property type="match status" value="1"/>
</dbReference>
<dbReference type="Gene3D" id="3.30.470.20">
    <property type="entry name" value="ATP-grasp fold, B domain"/>
    <property type="match status" value="1"/>
</dbReference>
<comment type="subcellular location">
    <subcellularLocation>
        <location evidence="4 15">Cytoplasm</location>
    </subcellularLocation>
</comment>
<dbReference type="InterPro" id="IPR005905">
    <property type="entry name" value="D_ala_D_ala"/>
</dbReference>
<comment type="pathway">
    <text evidence="15">Cell wall biogenesis; peptidoglycan biosynthesis.</text>
</comment>
<keyword evidence="7 15" id="KW-0963">Cytoplasm</keyword>
<proteinExistence type="inferred from homology"/>
<name>A0ABU1JHA6_9PROT</name>
<evidence type="ECO:0000256" key="15">
    <source>
        <dbReference type="HAMAP-Rule" id="MF_00047"/>
    </source>
</evidence>
<dbReference type="InterPro" id="IPR011095">
    <property type="entry name" value="Dala_Dala_lig_C"/>
</dbReference>
<dbReference type="Proteomes" id="UP001262410">
    <property type="component" value="Unassembled WGS sequence"/>
</dbReference>
<keyword evidence="12 15" id="KW-0573">Peptidoglycan synthesis</keyword>
<dbReference type="Pfam" id="PF07478">
    <property type="entry name" value="Dala_Dala_lig_C"/>
    <property type="match status" value="1"/>
</dbReference>
<keyword evidence="10 16" id="KW-0067">ATP-binding</keyword>
<evidence type="ECO:0000256" key="9">
    <source>
        <dbReference type="ARBA" id="ARBA00022741"/>
    </source>
</evidence>
<accession>A0ABU1JHA6</accession>
<dbReference type="Gene3D" id="3.40.50.20">
    <property type="match status" value="1"/>
</dbReference>
<dbReference type="NCBIfam" id="NF002378">
    <property type="entry name" value="PRK01372.1"/>
    <property type="match status" value="1"/>
</dbReference>
<evidence type="ECO:0000256" key="11">
    <source>
        <dbReference type="ARBA" id="ARBA00022960"/>
    </source>
</evidence>
<comment type="caution">
    <text evidence="18">The sequence shown here is derived from an EMBL/GenBank/DDBJ whole genome shotgun (WGS) entry which is preliminary data.</text>
</comment>
<evidence type="ECO:0000256" key="1">
    <source>
        <dbReference type="ARBA" id="ARBA00001936"/>
    </source>
</evidence>
<evidence type="ECO:0000256" key="14">
    <source>
        <dbReference type="ARBA" id="ARBA00047614"/>
    </source>
</evidence>
<evidence type="ECO:0000256" key="5">
    <source>
        <dbReference type="ARBA" id="ARBA00010871"/>
    </source>
</evidence>
<evidence type="ECO:0000256" key="3">
    <source>
        <dbReference type="ARBA" id="ARBA00003921"/>
    </source>
</evidence>
<dbReference type="SUPFAM" id="SSF52440">
    <property type="entry name" value="PreATP-grasp domain"/>
    <property type="match status" value="1"/>
</dbReference>
<dbReference type="PROSITE" id="PS00843">
    <property type="entry name" value="DALA_DALA_LIGASE_1"/>
    <property type="match status" value="1"/>
</dbReference>
<dbReference type="RefSeq" id="WP_309791942.1">
    <property type="nucleotide sequence ID" value="NZ_JAVDPW010000001.1"/>
</dbReference>
<dbReference type="InterPro" id="IPR013815">
    <property type="entry name" value="ATP_grasp_subdomain_1"/>
</dbReference>
<dbReference type="SUPFAM" id="SSF56059">
    <property type="entry name" value="Glutathione synthetase ATP-binding domain-like"/>
    <property type="match status" value="1"/>
</dbReference>
<evidence type="ECO:0000313" key="19">
    <source>
        <dbReference type="Proteomes" id="UP001262410"/>
    </source>
</evidence>
<dbReference type="PIRSF" id="PIRSF039102">
    <property type="entry name" value="Ddl/VanB"/>
    <property type="match status" value="1"/>
</dbReference>
<dbReference type="InterPro" id="IPR000291">
    <property type="entry name" value="D-Ala_lig_Van_CS"/>
</dbReference>
<comment type="catalytic activity">
    <reaction evidence="14 15">
        <text>2 D-alanine + ATP = D-alanyl-D-alanine + ADP + phosphate + H(+)</text>
        <dbReference type="Rhea" id="RHEA:11224"/>
        <dbReference type="ChEBI" id="CHEBI:15378"/>
        <dbReference type="ChEBI" id="CHEBI:30616"/>
        <dbReference type="ChEBI" id="CHEBI:43474"/>
        <dbReference type="ChEBI" id="CHEBI:57416"/>
        <dbReference type="ChEBI" id="CHEBI:57822"/>
        <dbReference type="ChEBI" id="CHEBI:456216"/>
        <dbReference type="EC" id="6.3.2.4"/>
    </reaction>
</comment>
<keyword evidence="8 15" id="KW-0436">Ligase</keyword>
<dbReference type="Pfam" id="PF01820">
    <property type="entry name" value="Dala_Dala_lig_N"/>
    <property type="match status" value="1"/>
</dbReference>
<evidence type="ECO:0000256" key="10">
    <source>
        <dbReference type="ARBA" id="ARBA00022840"/>
    </source>
</evidence>
<dbReference type="PANTHER" id="PTHR23132:SF23">
    <property type="entry name" value="D-ALANINE--D-ALANINE LIGASE B"/>
    <property type="match status" value="1"/>
</dbReference>
<keyword evidence="11 15" id="KW-0133">Cell shape</keyword>
<dbReference type="NCBIfam" id="TIGR01205">
    <property type="entry name" value="D_ala_D_alaTIGR"/>
    <property type="match status" value="1"/>
</dbReference>
<dbReference type="GO" id="GO:0008716">
    <property type="term" value="F:D-alanine-D-alanine ligase activity"/>
    <property type="evidence" value="ECO:0007669"/>
    <property type="project" value="UniProtKB-EC"/>
</dbReference>
<comment type="function">
    <text evidence="3 15">Cell wall formation.</text>
</comment>
<dbReference type="EMBL" id="JAVDPW010000001">
    <property type="protein sequence ID" value="MDR6288006.1"/>
    <property type="molecule type" value="Genomic_DNA"/>
</dbReference>
<comment type="cofactor">
    <cofactor evidence="2">
        <name>Mg(2+)</name>
        <dbReference type="ChEBI" id="CHEBI:18420"/>
    </cofactor>
</comment>
<evidence type="ECO:0000256" key="4">
    <source>
        <dbReference type="ARBA" id="ARBA00004496"/>
    </source>
</evidence>
<evidence type="ECO:0000256" key="13">
    <source>
        <dbReference type="ARBA" id="ARBA00023316"/>
    </source>
</evidence>